<evidence type="ECO:0000256" key="4">
    <source>
        <dbReference type="ARBA" id="ARBA00022692"/>
    </source>
</evidence>
<gene>
    <name evidence="12" type="primary">nad4l</name>
</gene>
<accession>A0A7D5YP04</accession>
<name>A0A7D5YP04_CTEFE</name>
<organism evidence="12">
    <name type="scientific">Ctenocephalides felis</name>
    <name type="common">Cat flea</name>
    <dbReference type="NCBI Taxonomy" id="7515"/>
    <lineage>
        <taxon>Eukaryota</taxon>
        <taxon>Metazoa</taxon>
        <taxon>Ecdysozoa</taxon>
        <taxon>Arthropoda</taxon>
        <taxon>Hexapoda</taxon>
        <taxon>Insecta</taxon>
        <taxon>Pterygota</taxon>
        <taxon>Neoptera</taxon>
        <taxon>Endopterygota</taxon>
        <taxon>Siphonaptera</taxon>
        <taxon>Pulicidae</taxon>
        <taxon>Archaeopsyllinae</taxon>
        <taxon>Ctenocephalides</taxon>
    </lineage>
</organism>
<comment type="subcellular location">
    <subcellularLocation>
        <location evidence="1">Membrane</location>
        <topology evidence="1">Multi-pass membrane protein</topology>
    </subcellularLocation>
</comment>
<dbReference type="GO" id="GO:0008137">
    <property type="term" value="F:NADH dehydrogenase (ubiquinone) activity"/>
    <property type="evidence" value="ECO:0007669"/>
    <property type="project" value="UniProtKB-EC"/>
</dbReference>
<keyword evidence="6 11" id="KW-1133">Transmembrane helix</keyword>
<keyword evidence="12" id="KW-0496">Mitochondrion</keyword>
<dbReference type="InterPro" id="IPR039428">
    <property type="entry name" value="NUOK/Mnh_C1-like"/>
</dbReference>
<reference evidence="12" key="1">
    <citation type="journal article" date="2020" name="BMC Biol.">
        <title>A chromosome-level assembly of the cat flea genome uncovers rampant gene duplication and genome size plasticity.</title>
        <authorList>
            <person name="Driscoll T.P."/>
            <person name="Verhoeve V.I."/>
            <person name="Gillespie J.J."/>
            <person name="Johnston J.S."/>
            <person name="Guillotte M.L."/>
            <person name="Rennoll-Bankert K.E."/>
            <person name="Rahman M.S."/>
            <person name="Hagen D."/>
            <person name="Elsik C.G."/>
            <person name="Macaluso K.R."/>
            <person name="Azad A.F."/>
        </authorList>
    </citation>
    <scope>NUCLEOTIDE SEQUENCE</scope>
    <source>
        <strain evidence="12">EL2017-DRISC</strain>
        <tissue evidence="12">Whole organism</tissue>
    </source>
</reference>
<evidence type="ECO:0000256" key="7">
    <source>
        <dbReference type="ARBA" id="ARBA00023027"/>
    </source>
</evidence>
<evidence type="ECO:0000256" key="10">
    <source>
        <dbReference type="ARBA" id="ARBA00049551"/>
    </source>
</evidence>
<evidence type="ECO:0000256" key="8">
    <source>
        <dbReference type="ARBA" id="ARBA00023136"/>
    </source>
</evidence>
<protein>
    <recommendedName>
        <fullName evidence="3">NADH-ubiquinone oxidoreductase chain 4L</fullName>
    </recommendedName>
    <alternativeName>
        <fullName evidence="9">NADH dehydrogenase subunit 4L</fullName>
    </alternativeName>
</protein>
<geneLocation type="mitochondrion" evidence="12"/>
<evidence type="ECO:0000256" key="2">
    <source>
        <dbReference type="ARBA" id="ARBA00010519"/>
    </source>
</evidence>
<evidence type="ECO:0000256" key="1">
    <source>
        <dbReference type="ARBA" id="ARBA00004141"/>
    </source>
</evidence>
<proteinExistence type="inferred from homology"/>
<feature type="transmembrane region" description="Helical" evidence="11">
    <location>
        <begin position="59"/>
        <end position="79"/>
    </location>
</feature>
<dbReference type="Gene3D" id="1.10.287.3510">
    <property type="match status" value="1"/>
</dbReference>
<evidence type="ECO:0000256" key="9">
    <source>
        <dbReference type="ARBA" id="ARBA00031586"/>
    </source>
</evidence>
<sequence>MNYIYLMIFMLLVGLMKFSFNKKNLLLSLLILEYKALIMFLILYFCFNYMMFENYFCNFYIVFTVCEGVLGLSILVAMIRTHGNDYFKSFNMMQC</sequence>
<evidence type="ECO:0000313" key="12">
    <source>
        <dbReference type="EMBL" id="QLI54055.1"/>
    </source>
</evidence>
<evidence type="ECO:0000256" key="6">
    <source>
        <dbReference type="ARBA" id="ARBA00022989"/>
    </source>
</evidence>
<evidence type="ECO:0000256" key="3">
    <source>
        <dbReference type="ARBA" id="ARBA00016612"/>
    </source>
</evidence>
<evidence type="ECO:0000256" key="11">
    <source>
        <dbReference type="SAM" id="Phobius"/>
    </source>
</evidence>
<comment type="catalytic activity">
    <reaction evidence="10">
        <text>a ubiquinone + NADH + 5 H(+)(in) = a ubiquinol + NAD(+) + 4 H(+)(out)</text>
        <dbReference type="Rhea" id="RHEA:29091"/>
        <dbReference type="Rhea" id="RHEA-COMP:9565"/>
        <dbReference type="Rhea" id="RHEA-COMP:9566"/>
        <dbReference type="ChEBI" id="CHEBI:15378"/>
        <dbReference type="ChEBI" id="CHEBI:16389"/>
        <dbReference type="ChEBI" id="CHEBI:17976"/>
        <dbReference type="ChEBI" id="CHEBI:57540"/>
        <dbReference type="ChEBI" id="CHEBI:57945"/>
        <dbReference type="EC" id="7.1.1.2"/>
    </reaction>
</comment>
<dbReference type="GO" id="GO:0016020">
    <property type="term" value="C:membrane"/>
    <property type="evidence" value="ECO:0007669"/>
    <property type="project" value="UniProtKB-SubCell"/>
</dbReference>
<dbReference type="Pfam" id="PF00420">
    <property type="entry name" value="Oxidored_q2"/>
    <property type="match status" value="1"/>
</dbReference>
<keyword evidence="4 11" id="KW-0812">Transmembrane</keyword>
<keyword evidence="7" id="KW-0520">NAD</keyword>
<keyword evidence="8 11" id="KW-0472">Membrane</keyword>
<dbReference type="EMBL" id="MT594468">
    <property type="protein sequence ID" value="QLI54055.1"/>
    <property type="molecule type" value="Genomic_DNA"/>
</dbReference>
<dbReference type="AlphaFoldDB" id="A0A7D5YP04"/>
<comment type="similarity">
    <text evidence="2">Belongs to the complex I subunit 4L family.</text>
</comment>
<keyword evidence="5" id="KW-1278">Translocase</keyword>
<feature type="transmembrane region" description="Helical" evidence="11">
    <location>
        <begin position="26"/>
        <end position="47"/>
    </location>
</feature>
<evidence type="ECO:0000256" key="5">
    <source>
        <dbReference type="ARBA" id="ARBA00022967"/>
    </source>
</evidence>